<dbReference type="GO" id="GO:0016740">
    <property type="term" value="F:transferase activity"/>
    <property type="evidence" value="ECO:0007669"/>
    <property type="project" value="UniProtKB-KW"/>
</dbReference>
<gene>
    <name evidence="1" type="ORF">EUA07_07755</name>
</gene>
<dbReference type="RefSeq" id="WP_129454482.1">
    <property type="nucleotide sequence ID" value="NZ_JACXYX010000010.1"/>
</dbReference>
<keyword evidence="1" id="KW-0808">Transferase</keyword>
<dbReference type="OrthoDB" id="5175804at2"/>
<evidence type="ECO:0000313" key="1">
    <source>
        <dbReference type="EMBL" id="RYC03030.1"/>
    </source>
</evidence>
<dbReference type="Proteomes" id="UP000293291">
    <property type="component" value="Unassembled WGS sequence"/>
</dbReference>
<dbReference type="InterPro" id="IPR008928">
    <property type="entry name" value="6-hairpin_glycosidase_sf"/>
</dbReference>
<reference evidence="1 2" key="1">
    <citation type="submission" date="2019-01" db="EMBL/GenBank/DDBJ databases">
        <title>Novel species of Nocardioides.</title>
        <authorList>
            <person name="Liu Q."/>
            <person name="Xin Y.-H."/>
        </authorList>
    </citation>
    <scope>NUCLEOTIDE SEQUENCE [LARGE SCALE GENOMIC DNA]</scope>
    <source>
        <strain evidence="1 2">CGMCC 4.6875</strain>
    </source>
</reference>
<dbReference type="AlphaFoldDB" id="A0A4Q2SGK4"/>
<dbReference type="EMBL" id="SDWU01000007">
    <property type="protein sequence ID" value="RYC03030.1"/>
    <property type="molecule type" value="Genomic_DNA"/>
</dbReference>
<name>A0A4Q2SGK4_9ACTN</name>
<keyword evidence="2" id="KW-1185">Reference proteome</keyword>
<organism evidence="1 2">
    <name type="scientific">Nocardioides ganghwensis</name>
    <dbReference type="NCBI Taxonomy" id="252230"/>
    <lineage>
        <taxon>Bacteria</taxon>
        <taxon>Bacillati</taxon>
        <taxon>Actinomycetota</taxon>
        <taxon>Actinomycetes</taxon>
        <taxon>Propionibacteriales</taxon>
        <taxon>Nocardioidaceae</taxon>
        <taxon>Nocardioides</taxon>
    </lineage>
</organism>
<accession>A0A4Q2SGK4</accession>
<evidence type="ECO:0000313" key="2">
    <source>
        <dbReference type="Proteomes" id="UP000293291"/>
    </source>
</evidence>
<proteinExistence type="predicted"/>
<dbReference type="SUPFAM" id="SSF48208">
    <property type="entry name" value="Six-hairpin glycosidases"/>
    <property type="match status" value="1"/>
</dbReference>
<sequence length="368" mass="40305">MTDVLTRARVEQTAATIEAMQEPSGAIPWTPGEHTDVWNHLEAAMALMVGGRRDAAERAFAWARETQRADGSWPLKIVVGEVEDHSGETNMSAYVAVATWHHWLVARDEAFVRLMWPTVRRALDFVVSLQLPFGGVAWSQEWHDGEPAVVNEEALLAGSSSIYHSLRAGVALAELVGEPQVEWELAGGRLGHALREHRDQFLDKSTFSMDWYYPVLGGAVRGEAARELLAERWDTFVEPGLGIRCVSTNPWVTGAETCELVLALEAIGDRERARQLLADMQHLRTDDGSYWTGYVFPTAPDEQGVNWPVEQTTYTAAAVVLAFDALTDSTPGADIMRGTTLAADFAEIGLECGCRSGERVAGVAGRTA</sequence>
<dbReference type="InterPro" id="IPR012341">
    <property type="entry name" value="6hp_glycosidase-like_sf"/>
</dbReference>
<dbReference type="Gene3D" id="1.50.10.10">
    <property type="match status" value="1"/>
</dbReference>
<dbReference type="GO" id="GO:0005975">
    <property type="term" value="P:carbohydrate metabolic process"/>
    <property type="evidence" value="ECO:0007669"/>
    <property type="project" value="InterPro"/>
</dbReference>
<protein>
    <submittedName>
        <fullName evidence="1">Prenyltransferase</fullName>
    </submittedName>
</protein>
<comment type="caution">
    <text evidence="1">The sequence shown here is derived from an EMBL/GenBank/DDBJ whole genome shotgun (WGS) entry which is preliminary data.</text>
</comment>